<proteinExistence type="predicted"/>
<reference evidence="1" key="2">
    <citation type="submission" date="2020-09" db="EMBL/GenBank/DDBJ databases">
        <authorList>
            <person name="Sun Q."/>
            <person name="Zhou Y."/>
        </authorList>
    </citation>
    <scope>NUCLEOTIDE SEQUENCE</scope>
    <source>
        <strain evidence="1">CGMCC 1.6333</strain>
    </source>
</reference>
<accession>A0A917TXN9</accession>
<reference evidence="1" key="1">
    <citation type="journal article" date="2014" name="Int. J. Syst. Evol. Microbiol.">
        <title>Complete genome sequence of Corynebacterium casei LMG S-19264T (=DSM 44701T), isolated from a smear-ripened cheese.</title>
        <authorList>
            <consortium name="US DOE Joint Genome Institute (JGI-PGF)"/>
            <person name="Walter F."/>
            <person name="Albersmeier A."/>
            <person name="Kalinowski J."/>
            <person name="Ruckert C."/>
        </authorList>
    </citation>
    <scope>NUCLEOTIDE SEQUENCE</scope>
    <source>
        <strain evidence="1">CGMCC 1.6333</strain>
    </source>
</reference>
<sequence length="62" mass="7411">MVSTKIDTELNKRIIKVHDHQENFTYIYYDDEIEDISILELKIFIKERIDPINIGVYDVPTL</sequence>
<name>A0A917TXN9_9BACI</name>
<evidence type="ECO:0000313" key="2">
    <source>
        <dbReference type="Proteomes" id="UP000618460"/>
    </source>
</evidence>
<gene>
    <name evidence="1" type="ORF">GCM10011351_28480</name>
</gene>
<organism evidence="1 2">
    <name type="scientific">Paraliobacillus quinghaiensis</name>
    <dbReference type="NCBI Taxonomy" id="470815"/>
    <lineage>
        <taxon>Bacteria</taxon>
        <taxon>Bacillati</taxon>
        <taxon>Bacillota</taxon>
        <taxon>Bacilli</taxon>
        <taxon>Bacillales</taxon>
        <taxon>Bacillaceae</taxon>
        <taxon>Paraliobacillus</taxon>
    </lineage>
</organism>
<protein>
    <submittedName>
        <fullName evidence="1">Uncharacterized protein</fullName>
    </submittedName>
</protein>
<dbReference type="RefSeq" id="WP_117156814.1">
    <property type="nucleotide sequence ID" value="NZ_BMLG01000023.1"/>
</dbReference>
<dbReference type="AlphaFoldDB" id="A0A917TXN9"/>
<evidence type="ECO:0000313" key="1">
    <source>
        <dbReference type="EMBL" id="GGM40582.1"/>
    </source>
</evidence>
<keyword evidence="2" id="KW-1185">Reference proteome</keyword>
<dbReference type="Proteomes" id="UP000618460">
    <property type="component" value="Unassembled WGS sequence"/>
</dbReference>
<comment type="caution">
    <text evidence="1">The sequence shown here is derived from an EMBL/GenBank/DDBJ whole genome shotgun (WGS) entry which is preliminary data.</text>
</comment>
<dbReference type="EMBL" id="BMLG01000023">
    <property type="protein sequence ID" value="GGM40582.1"/>
    <property type="molecule type" value="Genomic_DNA"/>
</dbReference>